<accession>A0A813JLH3</accession>
<evidence type="ECO:0000256" key="1">
    <source>
        <dbReference type="SAM" id="MobiDB-lite"/>
    </source>
</evidence>
<evidence type="ECO:0000313" key="4">
    <source>
        <dbReference type="Proteomes" id="UP000626109"/>
    </source>
</evidence>
<feature type="non-terminal residue" evidence="3">
    <location>
        <position position="138"/>
    </location>
</feature>
<organism evidence="3 4">
    <name type="scientific">Polarella glacialis</name>
    <name type="common">Dinoflagellate</name>
    <dbReference type="NCBI Taxonomy" id="89957"/>
    <lineage>
        <taxon>Eukaryota</taxon>
        <taxon>Sar</taxon>
        <taxon>Alveolata</taxon>
        <taxon>Dinophyceae</taxon>
        <taxon>Suessiales</taxon>
        <taxon>Suessiaceae</taxon>
        <taxon>Polarella</taxon>
    </lineage>
</organism>
<dbReference type="AlphaFoldDB" id="A0A813JLH3"/>
<keyword evidence="2" id="KW-0812">Transmembrane</keyword>
<feature type="transmembrane region" description="Helical" evidence="2">
    <location>
        <begin position="87"/>
        <end position="107"/>
    </location>
</feature>
<evidence type="ECO:0000313" key="3">
    <source>
        <dbReference type="EMBL" id="CAE8678364.1"/>
    </source>
</evidence>
<feature type="region of interest" description="Disordered" evidence="1">
    <location>
        <begin position="1"/>
        <end position="56"/>
    </location>
</feature>
<dbReference type="EMBL" id="CAJNNW010025680">
    <property type="protein sequence ID" value="CAE8678364.1"/>
    <property type="molecule type" value="Genomic_DNA"/>
</dbReference>
<proteinExistence type="predicted"/>
<dbReference type="Proteomes" id="UP000626109">
    <property type="component" value="Unassembled WGS sequence"/>
</dbReference>
<protein>
    <submittedName>
        <fullName evidence="3">Uncharacterized protein</fullName>
    </submittedName>
</protein>
<reference evidence="3" key="1">
    <citation type="submission" date="2021-02" db="EMBL/GenBank/DDBJ databases">
        <authorList>
            <person name="Dougan E. K."/>
            <person name="Rhodes N."/>
            <person name="Thang M."/>
            <person name="Chan C."/>
        </authorList>
    </citation>
    <scope>NUCLEOTIDE SEQUENCE</scope>
</reference>
<name>A0A813JLH3_POLGL</name>
<gene>
    <name evidence="3" type="ORF">PGLA2088_LOCUS20765</name>
</gene>
<sequence length="138" mass="15879">EKPTEEKTEEKPVEEKKEEKPIVEKTEEKPVEEKKEEKLIEEKTDEKPVEEKTEENVVGEKIEDWLEGVASRQEQLGRMSWKSDSALPWKVLAAGQFVVIFILAGFFSRCRGMACFTACWQVVAHRCRAGISRKADQP</sequence>
<comment type="caution">
    <text evidence="3">The sequence shown here is derived from an EMBL/GenBank/DDBJ whole genome shotgun (WGS) entry which is preliminary data.</text>
</comment>
<evidence type="ECO:0000256" key="2">
    <source>
        <dbReference type="SAM" id="Phobius"/>
    </source>
</evidence>
<keyword evidence="2" id="KW-0472">Membrane</keyword>
<keyword evidence="2" id="KW-1133">Transmembrane helix</keyword>